<dbReference type="InterPro" id="IPR002110">
    <property type="entry name" value="Ankyrin_rpt"/>
</dbReference>
<dbReference type="OrthoDB" id="10254947at2759"/>
<reference evidence="1 2" key="1">
    <citation type="journal article" date="2019" name="Commun. Biol.">
        <title>The bagworm genome reveals a unique fibroin gene that provides high tensile strength.</title>
        <authorList>
            <person name="Kono N."/>
            <person name="Nakamura H."/>
            <person name="Ohtoshi R."/>
            <person name="Tomita M."/>
            <person name="Numata K."/>
            <person name="Arakawa K."/>
        </authorList>
    </citation>
    <scope>NUCLEOTIDE SEQUENCE [LARGE SCALE GENOMIC DNA]</scope>
</reference>
<proteinExistence type="predicted"/>
<comment type="caution">
    <text evidence="1">The sequence shown here is derived from an EMBL/GenBank/DDBJ whole genome shotgun (WGS) entry which is preliminary data.</text>
</comment>
<dbReference type="EMBL" id="BGZK01001242">
    <property type="protein sequence ID" value="GBP75269.1"/>
    <property type="molecule type" value="Genomic_DNA"/>
</dbReference>
<dbReference type="AlphaFoldDB" id="A0A4C1YKV1"/>
<dbReference type="SMART" id="SM00248">
    <property type="entry name" value="ANK"/>
    <property type="match status" value="2"/>
</dbReference>
<evidence type="ECO:0000313" key="2">
    <source>
        <dbReference type="Proteomes" id="UP000299102"/>
    </source>
</evidence>
<name>A0A4C1YKV1_EUMVA</name>
<protein>
    <submittedName>
        <fullName evidence="1">Uncharacterized protein</fullName>
    </submittedName>
</protein>
<dbReference type="InterPro" id="IPR036770">
    <property type="entry name" value="Ankyrin_rpt-contain_sf"/>
</dbReference>
<gene>
    <name evidence="1" type="ORF">EVAR_47305_1</name>
</gene>
<dbReference type="Proteomes" id="UP000299102">
    <property type="component" value="Unassembled WGS sequence"/>
</dbReference>
<organism evidence="1 2">
    <name type="scientific">Eumeta variegata</name>
    <name type="common">Bagworm moth</name>
    <name type="synonym">Eumeta japonica</name>
    <dbReference type="NCBI Taxonomy" id="151549"/>
    <lineage>
        <taxon>Eukaryota</taxon>
        <taxon>Metazoa</taxon>
        <taxon>Ecdysozoa</taxon>
        <taxon>Arthropoda</taxon>
        <taxon>Hexapoda</taxon>
        <taxon>Insecta</taxon>
        <taxon>Pterygota</taxon>
        <taxon>Neoptera</taxon>
        <taxon>Endopterygota</taxon>
        <taxon>Lepidoptera</taxon>
        <taxon>Glossata</taxon>
        <taxon>Ditrysia</taxon>
        <taxon>Tineoidea</taxon>
        <taxon>Psychidae</taxon>
        <taxon>Oiketicinae</taxon>
        <taxon>Eumeta</taxon>
    </lineage>
</organism>
<dbReference type="Pfam" id="PF00023">
    <property type="entry name" value="Ank"/>
    <property type="match status" value="1"/>
</dbReference>
<evidence type="ECO:0000313" key="1">
    <source>
        <dbReference type="EMBL" id="GBP75269.1"/>
    </source>
</evidence>
<keyword evidence="2" id="KW-1185">Reference proteome</keyword>
<accession>A0A4C1YKV1</accession>
<sequence length="348" mass="38554">MLNESLAAEDIKSVTSEQTEELVNYLYQHISEMSDEEDTSLRQTEGGSGLRVSGGRVDRVLVRIDSQVHYNGYTPLMLASKSALHQNVQLLLEKCPSTVNMGMKTSGNTALYLAVEGAGMEALERGDKSKISGDYLTTMECLLNHHADPALDNFSGCNVNTLLTEFNINPLSMFVARTMSSLRDIPEIKKIDELMFIREAMDEDDVSVVTYKSRNTKEHTEPRNMRTDVPSRIAGDRQTATQTKDRSDVLAKIAISSEGADHPMGVDSRRKATESSKPIILENKLVTPKKTAARSVSGPLSSKDASLIKLSPNSQLTVPKKTDILKRKVLDMADLEEKFKIKFLKKSI</sequence>
<dbReference type="Gene3D" id="1.25.40.20">
    <property type="entry name" value="Ankyrin repeat-containing domain"/>
    <property type="match status" value="1"/>
</dbReference>
<dbReference type="SUPFAM" id="SSF48403">
    <property type="entry name" value="Ankyrin repeat"/>
    <property type="match status" value="1"/>
</dbReference>